<proteinExistence type="predicted"/>
<keyword evidence="3" id="KW-1185">Reference proteome</keyword>
<protein>
    <submittedName>
        <fullName evidence="2">Uncharacterized protein</fullName>
    </submittedName>
</protein>
<dbReference type="EMBL" id="CP051167">
    <property type="protein sequence ID" value="QIZ73496.1"/>
    <property type="molecule type" value="Genomic_DNA"/>
</dbReference>
<dbReference type="Proteomes" id="UP000500857">
    <property type="component" value="Chromosome"/>
</dbReference>
<feature type="region of interest" description="Disordered" evidence="1">
    <location>
        <begin position="214"/>
        <end position="293"/>
    </location>
</feature>
<accession>A0A6H1U4Z5</accession>
<evidence type="ECO:0000313" key="2">
    <source>
        <dbReference type="EMBL" id="QIZ73496.1"/>
    </source>
</evidence>
<sequence>MSVEYNELLQQIATLKERILGLGTRLAQAAVELKEAGVPVDERLMEAISAYRRDFASTRSRLLELAQSSKAAGLPAPAQVTSIKDLEGIARAIAPSQSTPVDESKDKALEVLDRVLSISHTQESAFPPLQAAHAKARELRSRIASATTSSLPPDVGALASGKHPFSALLMLIDEKADVEDNEWGVLVEVVARAFGKPLTVAASRGKLQCAIGGASPSATTASPTPEMVVIGGSGAPTEAQSRADREVLEPQRPPSKESDVIILPSFEQAQQGTQGDRLTVGSAAPATPTTEGNDSALGLKIMVHLERFGDREFRDREFAGTRGQALRLEGFAIAIEPPHPGLGIRYMAHVQNLGDTPWVTEGEYIGSRGQGNKLEGFAIELTGPEAQRYKVCYMAHIERVGDTEVFSDGEFCGRRGKALRVEGIKVWVQEK</sequence>
<dbReference type="InterPro" id="IPR006637">
    <property type="entry name" value="ChW"/>
</dbReference>
<gene>
    <name evidence="2" type="ORF">HCG48_25260</name>
</gene>
<reference evidence="2 3" key="1">
    <citation type="submission" date="2020-04" db="EMBL/GenBank/DDBJ databases">
        <authorList>
            <person name="Basu S."/>
            <person name="Maruthanayagam V."/>
            <person name="Chakraborty S."/>
            <person name="Pramanik A."/>
            <person name="Mukherjee J."/>
            <person name="Brink B."/>
        </authorList>
    </citation>
    <scope>NUCLEOTIDE SEQUENCE [LARGE SCALE GENOMIC DNA]</scope>
    <source>
        <strain evidence="2 3">AP17</strain>
    </source>
</reference>
<evidence type="ECO:0000313" key="3">
    <source>
        <dbReference type="Proteomes" id="UP000500857"/>
    </source>
</evidence>
<dbReference type="Pfam" id="PF07538">
    <property type="entry name" value="ChW"/>
    <property type="match status" value="3"/>
</dbReference>
<dbReference type="AlphaFoldDB" id="A0A6H1U4Z5"/>
<evidence type="ECO:0000256" key="1">
    <source>
        <dbReference type="SAM" id="MobiDB-lite"/>
    </source>
</evidence>
<dbReference type="KEGG" id="oxy:HCG48_25260"/>
<feature type="compositionally biased region" description="Basic and acidic residues" evidence="1">
    <location>
        <begin position="241"/>
        <end position="259"/>
    </location>
</feature>
<organism evidence="2 3">
    <name type="scientific">Oxynema aestuarii AP17</name>
    <dbReference type="NCBI Taxonomy" id="2064643"/>
    <lineage>
        <taxon>Bacteria</taxon>
        <taxon>Bacillati</taxon>
        <taxon>Cyanobacteriota</taxon>
        <taxon>Cyanophyceae</taxon>
        <taxon>Oscillatoriophycideae</taxon>
        <taxon>Oscillatoriales</taxon>
        <taxon>Oscillatoriaceae</taxon>
        <taxon>Oxynema</taxon>
        <taxon>Oxynema aestuarii</taxon>
    </lineage>
</organism>
<feature type="compositionally biased region" description="Low complexity" evidence="1">
    <location>
        <begin position="214"/>
        <end position="225"/>
    </location>
</feature>
<name>A0A6H1U4Z5_9CYAN</name>
<dbReference type="SMART" id="SM00728">
    <property type="entry name" value="ChW"/>
    <property type="match status" value="2"/>
</dbReference>
<feature type="compositionally biased region" description="Polar residues" evidence="1">
    <location>
        <begin position="267"/>
        <end position="276"/>
    </location>
</feature>
<dbReference type="RefSeq" id="WP_168571642.1">
    <property type="nucleotide sequence ID" value="NZ_CP051167.1"/>
</dbReference>